<keyword evidence="3" id="KW-0812">Transmembrane</keyword>
<feature type="coiled-coil region" evidence="1">
    <location>
        <begin position="172"/>
        <end position="241"/>
    </location>
</feature>
<keyword evidence="3" id="KW-1133">Transmembrane helix</keyword>
<accession>A0A1I1VDX4</accession>
<organism evidence="4 5">
    <name type="scientific">Thiohalospira halophila DSM 15071</name>
    <dbReference type="NCBI Taxonomy" id="1123397"/>
    <lineage>
        <taxon>Bacteria</taxon>
        <taxon>Pseudomonadati</taxon>
        <taxon>Pseudomonadota</taxon>
        <taxon>Gammaproteobacteria</taxon>
        <taxon>Thiohalospirales</taxon>
        <taxon>Thiohalospiraceae</taxon>
        <taxon>Thiohalospira</taxon>
    </lineage>
</organism>
<dbReference type="InterPro" id="IPR007470">
    <property type="entry name" value="HemX"/>
</dbReference>
<dbReference type="PANTHER" id="PTHR38043">
    <property type="entry name" value="PROTEIN HEMX"/>
    <property type="match status" value="1"/>
</dbReference>
<dbReference type="PANTHER" id="PTHR38043:SF1">
    <property type="entry name" value="PROTEIN HEMX"/>
    <property type="match status" value="1"/>
</dbReference>
<feature type="compositionally biased region" description="Polar residues" evidence="2">
    <location>
        <begin position="39"/>
        <end position="48"/>
    </location>
</feature>
<gene>
    <name evidence="4" type="ORF">SAMN05660831_02353</name>
</gene>
<keyword evidence="3" id="KW-0472">Membrane</keyword>
<feature type="transmembrane region" description="Helical" evidence="3">
    <location>
        <begin position="143"/>
        <end position="166"/>
    </location>
</feature>
<evidence type="ECO:0000256" key="1">
    <source>
        <dbReference type="SAM" id="Coils"/>
    </source>
</evidence>
<dbReference type="STRING" id="1123397.SAMN05660831_02353"/>
<keyword evidence="4" id="KW-0489">Methyltransferase</keyword>
<name>A0A1I1VDX4_9GAMM</name>
<feature type="compositionally biased region" description="Low complexity" evidence="2">
    <location>
        <begin position="328"/>
        <end position="341"/>
    </location>
</feature>
<evidence type="ECO:0000313" key="4">
    <source>
        <dbReference type="EMBL" id="SFD81136.1"/>
    </source>
</evidence>
<dbReference type="AlphaFoldDB" id="A0A1I1VDX4"/>
<feature type="compositionally biased region" description="Low complexity" evidence="2">
    <location>
        <begin position="92"/>
        <end position="103"/>
    </location>
</feature>
<keyword evidence="1" id="KW-0175">Coiled coil</keyword>
<proteinExistence type="predicted"/>
<feature type="compositionally biased region" description="Gly residues" evidence="2">
    <location>
        <begin position="66"/>
        <end position="78"/>
    </location>
</feature>
<evidence type="ECO:0000256" key="3">
    <source>
        <dbReference type="SAM" id="Phobius"/>
    </source>
</evidence>
<feature type="region of interest" description="Disordered" evidence="2">
    <location>
        <begin position="325"/>
        <end position="345"/>
    </location>
</feature>
<dbReference type="OrthoDB" id="5739852at2"/>
<feature type="compositionally biased region" description="Low complexity" evidence="2">
    <location>
        <begin position="127"/>
        <end position="138"/>
    </location>
</feature>
<evidence type="ECO:0000256" key="2">
    <source>
        <dbReference type="SAM" id="MobiDB-lite"/>
    </source>
</evidence>
<reference evidence="4 5" key="1">
    <citation type="submission" date="2016-10" db="EMBL/GenBank/DDBJ databases">
        <authorList>
            <person name="de Groot N.N."/>
        </authorList>
    </citation>
    <scope>NUCLEOTIDE SEQUENCE [LARGE SCALE GENOMIC DNA]</scope>
    <source>
        <strain evidence="4 5">HL3</strain>
    </source>
</reference>
<dbReference type="Proteomes" id="UP000198611">
    <property type="component" value="Unassembled WGS sequence"/>
</dbReference>
<dbReference type="EMBL" id="FOMJ01000009">
    <property type="protein sequence ID" value="SFD81136.1"/>
    <property type="molecule type" value="Genomic_DNA"/>
</dbReference>
<dbReference type="GO" id="GO:0008168">
    <property type="term" value="F:methyltransferase activity"/>
    <property type="evidence" value="ECO:0007669"/>
    <property type="project" value="UniProtKB-KW"/>
</dbReference>
<protein>
    <submittedName>
        <fullName evidence="4">Uroporphyrin-3 C-methyltransferase</fullName>
    </submittedName>
</protein>
<dbReference type="RefSeq" id="WP_093428967.1">
    <property type="nucleotide sequence ID" value="NZ_FOMJ01000009.1"/>
</dbReference>
<feature type="compositionally biased region" description="Low complexity" evidence="2">
    <location>
        <begin position="110"/>
        <end position="120"/>
    </location>
</feature>
<dbReference type="GO" id="GO:0032259">
    <property type="term" value="P:methylation"/>
    <property type="evidence" value="ECO:0007669"/>
    <property type="project" value="UniProtKB-KW"/>
</dbReference>
<dbReference type="Pfam" id="PF04375">
    <property type="entry name" value="HemX"/>
    <property type="match status" value="1"/>
</dbReference>
<keyword evidence="5" id="KW-1185">Reference proteome</keyword>
<feature type="region of interest" description="Disordered" evidence="2">
    <location>
        <begin position="1"/>
        <end position="138"/>
    </location>
</feature>
<keyword evidence="4" id="KW-0808">Transferase</keyword>
<evidence type="ECO:0000313" key="5">
    <source>
        <dbReference type="Proteomes" id="UP000198611"/>
    </source>
</evidence>
<sequence length="467" mass="47819">MSEEDTQGRGAEAGDTGGKPTAERTPEAPSTPAREDAESSGSEATSEQAAPKGQEKKSSGNRKRGAGGSGAAGKGSAGNGAAAGDKSGGGSTSSTKGGRGAKSTGRKAGNRGGSTTKATGRSGGGATTSAEGESAGPASGRGLTAALVVLLVLVAGAAGAGGWFGWQLWQQQAELEQTLADRETAIRRLQGRLEEVGDTARSAREAAAGSAARAEDVSEGLEATNTELERLAEQVGRGSEEWQLAAVRHLLTLADQRAALAADWPAVDAALAAADERLADLGGARYQPLREAIATVRQEVAAVEPPDVPGLAARLTGVSAAVDDLPLRRPGGAPRPEANGPTEPVSGWRGAVAAVGDALSELVVVRRHDEDVRPLVAPEQEENLRLNLQLQLESARVALLRGETGTWRDTLEQARMWVERYFDTSAAATEAALASLEELAGAELEYERPDPGRALEVLDGIQGGDAP</sequence>